<proteinExistence type="predicted"/>
<gene>
    <name evidence="1" type="ORF">S06H3_23804</name>
</gene>
<organism evidence="1">
    <name type="scientific">marine sediment metagenome</name>
    <dbReference type="NCBI Taxonomy" id="412755"/>
    <lineage>
        <taxon>unclassified sequences</taxon>
        <taxon>metagenomes</taxon>
        <taxon>ecological metagenomes</taxon>
    </lineage>
</organism>
<dbReference type="EMBL" id="BARV01013033">
    <property type="protein sequence ID" value="GAI10814.1"/>
    <property type="molecule type" value="Genomic_DNA"/>
</dbReference>
<evidence type="ECO:0008006" key="2">
    <source>
        <dbReference type="Google" id="ProtNLM"/>
    </source>
</evidence>
<reference evidence="1" key="1">
    <citation type="journal article" date="2014" name="Front. Microbiol.">
        <title>High frequency of phylogenetically diverse reductive dehalogenase-homologous genes in deep subseafloor sedimentary metagenomes.</title>
        <authorList>
            <person name="Kawai M."/>
            <person name="Futagami T."/>
            <person name="Toyoda A."/>
            <person name="Takaki Y."/>
            <person name="Nishi S."/>
            <person name="Hori S."/>
            <person name="Arai W."/>
            <person name="Tsubouchi T."/>
            <person name="Morono Y."/>
            <person name="Uchiyama I."/>
            <person name="Ito T."/>
            <person name="Fujiyama A."/>
            <person name="Inagaki F."/>
            <person name="Takami H."/>
        </authorList>
    </citation>
    <scope>NUCLEOTIDE SEQUENCE</scope>
    <source>
        <strain evidence="1">Expedition CK06-06</strain>
    </source>
</reference>
<sequence>NYDDIDFPDPLEESSEFRSYYSEMYGTTKTSEGKYRKVSAISISGETGYIQETFLAPKDLSDYRQINLWLYREYGDGEFYLRFGSDADVNYYEYSYPLSSQSTQTWANIQIPFPDLTSEGNPIFNDINQVRLGIRGLSAHIYIDDIYLSDVHSKEGQAQRYSVKANFSKYLKG</sequence>
<name>X1MWR4_9ZZZZ</name>
<evidence type="ECO:0000313" key="1">
    <source>
        <dbReference type="EMBL" id="GAI10814.1"/>
    </source>
</evidence>
<dbReference type="AlphaFoldDB" id="X1MWR4"/>
<accession>X1MWR4</accession>
<dbReference type="Gene3D" id="2.60.120.430">
    <property type="entry name" value="Galactose-binding lectin"/>
    <property type="match status" value="1"/>
</dbReference>
<feature type="non-terminal residue" evidence="1">
    <location>
        <position position="173"/>
    </location>
</feature>
<protein>
    <recommendedName>
        <fullName evidence="2">NADH:ubiquinone oxidoreductase intermediate-associated protein 30 domain-containing protein</fullName>
    </recommendedName>
</protein>
<dbReference type="InterPro" id="IPR008979">
    <property type="entry name" value="Galactose-bd-like_sf"/>
</dbReference>
<dbReference type="SUPFAM" id="SSF49785">
    <property type="entry name" value="Galactose-binding domain-like"/>
    <property type="match status" value="1"/>
</dbReference>
<feature type="non-terminal residue" evidence="1">
    <location>
        <position position="1"/>
    </location>
</feature>
<comment type="caution">
    <text evidence="1">The sequence shown here is derived from an EMBL/GenBank/DDBJ whole genome shotgun (WGS) entry which is preliminary data.</text>
</comment>